<dbReference type="OrthoDB" id="5964337at2759"/>
<feature type="transmembrane region" description="Helical" evidence="2">
    <location>
        <begin position="153"/>
        <end position="171"/>
    </location>
</feature>
<proteinExistence type="inferred from homology"/>
<feature type="transmembrane region" description="Helical" evidence="2">
    <location>
        <begin position="258"/>
        <end position="276"/>
    </location>
</feature>
<gene>
    <name evidence="3" type="ORF">BV898_16363</name>
</gene>
<comment type="caution">
    <text evidence="3">The sequence shown here is derived from an EMBL/GenBank/DDBJ whole genome shotgun (WGS) entry which is preliminary data.</text>
</comment>
<dbReference type="InterPro" id="IPR026624">
    <property type="entry name" value="CECR6"/>
</dbReference>
<protein>
    <submittedName>
        <fullName evidence="3">Uncharacterized protein</fullName>
    </submittedName>
</protein>
<comment type="similarity">
    <text evidence="1">Belongs to the TMEM121 family.</text>
</comment>
<organism evidence="3 4">
    <name type="scientific">Hypsibius exemplaris</name>
    <name type="common">Freshwater tardigrade</name>
    <dbReference type="NCBI Taxonomy" id="2072580"/>
    <lineage>
        <taxon>Eukaryota</taxon>
        <taxon>Metazoa</taxon>
        <taxon>Ecdysozoa</taxon>
        <taxon>Tardigrada</taxon>
        <taxon>Eutardigrada</taxon>
        <taxon>Parachela</taxon>
        <taxon>Hypsibioidea</taxon>
        <taxon>Hypsibiidae</taxon>
        <taxon>Hypsibius</taxon>
    </lineage>
</organism>
<feature type="transmembrane region" description="Helical" evidence="2">
    <location>
        <begin position="61"/>
        <end position="83"/>
    </location>
</feature>
<evidence type="ECO:0000313" key="3">
    <source>
        <dbReference type="EMBL" id="OWA51902.1"/>
    </source>
</evidence>
<dbReference type="Proteomes" id="UP000192578">
    <property type="component" value="Unassembled WGS sequence"/>
</dbReference>
<sequence>MLQYLPTPVAELFNREKTDEKDTPIVMVPLRKLIHCSLAVLLIILQAACLDYYLITLNRETYGLAFLAWIVADCFVVGTFVFTDYLAVQYVKRQAALQDPGTDSSEGTLLRHMSILPYGWARWLIYSFVLVAKIVTAFKTFGPSLSDEHIGEINLMEFTIGGTAGVFMLMLEGTEKLTTNAQKHYVRWMQNYVLLEIIDCVEFLTLLFAVAEGGPYAEPFPETLQNIILTFACINLMAPAVALYRLSSRHNRHAETRNRFFLSQTLVGTLFGNLPYFVVRVYLWDSFSLVTGLFAMKNLIGIVKDTKELVAYVQDVARGRLDGSEESVADGGSKQVRVTTCRTKIGKTEAIVIGPTRKRRRKRKGPC</sequence>
<dbReference type="AlphaFoldDB" id="A0A9X6NDA3"/>
<dbReference type="EMBL" id="MTYJ01000243">
    <property type="protein sequence ID" value="OWA51902.1"/>
    <property type="molecule type" value="Genomic_DNA"/>
</dbReference>
<dbReference type="PANTHER" id="PTHR47399:SF1">
    <property type="entry name" value="TRANSMEMBRANE PROTEIN 121B"/>
    <property type="match status" value="1"/>
</dbReference>
<name>A0A9X6NDA3_HYPEX</name>
<keyword evidence="2" id="KW-0812">Transmembrane</keyword>
<evidence type="ECO:0000313" key="4">
    <source>
        <dbReference type="Proteomes" id="UP000192578"/>
    </source>
</evidence>
<evidence type="ECO:0000256" key="2">
    <source>
        <dbReference type="SAM" id="Phobius"/>
    </source>
</evidence>
<feature type="transmembrane region" description="Helical" evidence="2">
    <location>
        <begin position="192"/>
        <end position="211"/>
    </location>
</feature>
<accession>A0A9X6NDA3</accession>
<feature type="transmembrane region" description="Helical" evidence="2">
    <location>
        <begin position="120"/>
        <end position="141"/>
    </location>
</feature>
<evidence type="ECO:0000256" key="1">
    <source>
        <dbReference type="ARBA" id="ARBA00007711"/>
    </source>
</evidence>
<keyword evidence="2" id="KW-0472">Membrane</keyword>
<reference evidence="4" key="1">
    <citation type="submission" date="2017-01" db="EMBL/GenBank/DDBJ databases">
        <title>Comparative genomics of anhydrobiosis in the tardigrade Hypsibius dujardini.</title>
        <authorList>
            <person name="Yoshida Y."/>
            <person name="Koutsovoulos G."/>
            <person name="Laetsch D."/>
            <person name="Stevens L."/>
            <person name="Kumar S."/>
            <person name="Horikawa D."/>
            <person name="Ishino K."/>
            <person name="Komine S."/>
            <person name="Tomita M."/>
            <person name="Blaxter M."/>
            <person name="Arakawa K."/>
        </authorList>
    </citation>
    <scope>NUCLEOTIDE SEQUENCE [LARGE SCALE GENOMIC DNA]</scope>
    <source>
        <strain evidence="4">Z151</strain>
    </source>
</reference>
<keyword evidence="2" id="KW-1133">Transmembrane helix</keyword>
<keyword evidence="4" id="KW-1185">Reference proteome</keyword>
<feature type="transmembrane region" description="Helical" evidence="2">
    <location>
        <begin position="33"/>
        <end position="55"/>
    </location>
</feature>
<dbReference type="PANTHER" id="PTHR47399">
    <property type="entry name" value="TRANSMEMBRANE PROTEIN 121B"/>
    <property type="match status" value="1"/>
</dbReference>
<dbReference type="InterPro" id="IPR032776">
    <property type="entry name" value="CECR6/TMEM121"/>
</dbReference>
<feature type="transmembrane region" description="Helical" evidence="2">
    <location>
        <begin position="223"/>
        <end position="246"/>
    </location>
</feature>
<dbReference type="Pfam" id="PF14997">
    <property type="entry name" value="CECR6_TMEM121"/>
    <property type="match status" value="1"/>
</dbReference>